<accession>A0A9X3UFG3</accession>
<sequence>MAILHIIEGPVGAGKTTYAIQLSRDLSTPPLVLDKWMVTLFQADRPETGLWSWYAERKTRCVSQILSVAYSLLDLGQDAIVELGLVKVEDRLKLYEALDSDGRTYRVHILDTSRDERHRRVIQRNAVKGETFAMHVSDEVFYLASDMWEPVEASEQQGREGSFHFEV</sequence>
<proteinExistence type="predicted"/>
<dbReference type="Gene3D" id="3.40.50.300">
    <property type="entry name" value="P-loop containing nucleotide triphosphate hydrolases"/>
    <property type="match status" value="1"/>
</dbReference>
<reference evidence="1" key="1">
    <citation type="submission" date="2022-11" db="EMBL/GenBank/DDBJ databases">
        <title>Draft genome sequence of Hoeflea poritis E7-10 and Hoeflea prorocentri PM5-8, separated from scleractinian coral Porites lutea and marine dinoflagellate.</title>
        <authorList>
            <person name="Zhang G."/>
            <person name="Wei Q."/>
            <person name="Cai L."/>
        </authorList>
    </citation>
    <scope>NUCLEOTIDE SEQUENCE</scope>
    <source>
        <strain evidence="1">PM5-8</strain>
    </source>
</reference>
<dbReference type="Pfam" id="PF13671">
    <property type="entry name" value="AAA_33"/>
    <property type="match status" value="1"/>
</dbReference>
<dbReference type="SUPFAM" id="SSF52540">
    <property type="entry name" value="P-loop containing nucleoside triphosphate hydrolases"/>
    <property type="match status" value="1"/>
</dbReference>
<organism evidence="1 2">
    <name type="scientific">Hoeflea prorocentri</name>
    <dbReference type="NCBI Taxonomy" id="1922333"/>
    <lineage>
        <taxon>Bacteria</taxon>
        <taxon>Pseudomonadati</taxon>
        <taxon>Pseudomonadota</taxon>
        <taxon>Alphaproteobacteria</taxon>
        <taxon>Hyphomicrobiales</taxon>
        <taxon>Rhizobiaceae</taxon>
        <taxon>Hoeflea</taxon>
    </lineage>
</organism>
<dbReference type="Proteomes" id="UP001151234">
    <property type="component" value="Unassembled WGS sequence"/>
</dbReference>
<evidence type="ECO:0000313" key="2">
    <source>
        <dbReference type="Proteomes" id="UP001151234"/>
    </source>
</evidence>
<evidence type="ECO:0000313" key="1">
    <source>
        <dbReference type="EMBL" id="MDA5397365.1"/>
    </source>
</evidence>
<comment type="caution">
    <text evidence="1">The sequence shown here is derived from an EMBL/GenBank/DDBJ whole genome shotgun (WGS) entry which is preliminary data.</text>
</comment>
<dbReference type="AlphaFoldDB" id="A0A9X3UFG3"/>
<protein>
    <submittedName>
        <fullName evidence="1">AAA family ATPase</fullName>
    </submittedName>
</protein>
<dbReference type="EMBL" id="JAPJZI010000001">
    <property type="protein sequence ID" value="MDA5397365.1"/>
    <property type="molecule type" value="Genomic_DNA"/>
</dbReference>
<name>A0A9X3UFG3_9HYPH</name>
<keyword evidence="2" id="KW-1185">Reference proteome</keyword>
<dbReference type="RefSeq" id="WP_267988828.1">
    <property type="nucleotide sequence ID" value="NZ_JAPJZI010000001.1"/>
</dbReference>
<dbReference type="InterPro" id="IPR027417">
    <property type="entry name" value="P-loop_NTPase"/>
</dbReference>
<gene>
    <name evidence="1" type="ORF">OQ273_02160</name>
</gene>